<dbReference type="Proteomes" id="UP001377972">
    <property type="component" value="Unassembled WGS sequence"/>
</dbReference>
<dbReference type="RefSeq" id="WP_054551282.1">
    <property type="nucleotide sequence ID" value="NZ_JAQPZS010000026.1"/>
</dbReference>
<evidence type="ECO:0000313" key="5">
    <source>
        <dbReference type="Proteomes" id="UP000050378"/>
    </source>
</evidence>
<keyword evidence="1" id="KW-0472">Membrane</keyword>
<feature type="transmembrane region" description="Helical" evidence="1">
    <location>
        <begin position="53"/>
        <end position="71"/>
    </location>
</feature>
<evidence type="ECO:0000313" key="4">
    <source>
        <dbReference type="EMBL" id="MEJ6498250.1"/>
    </source>
</evidence>
<organism evidence="3 5">
    <name type="scientific">Pseudoalteromonas lipolytica</name>
    <dbReference type="NCBI Taxonomy" id="570156"/>
    <lineage>
        <taxon>Bacteria</taxon>
        <taxon>Pseudomonadati</taxon>
        <taxon>Pseudomonadota</taxon>
        <taxon>Gammaproteobacteria</taxon>
        <taxon>Alteromonadales</taxon>
        <taxon>Pseudoalteromonadaceae</taxon>
        <taxon>Pseudoalteromonas</taxon>
    </lineage>
</organism>
<sequence length="155" mass="18100">MTLSTTYTLDKPYYYECFDESLPYSSQAKPKYPLLILLITLGLLAFYQLENHYLGSFMIMLAVVECLSFYYKRPWWVARQMMSRASGSEVTIVFDDDGVKAENPHKSYQLSWQQISEIIETERGYILKAQRGMQYISKQALNDEMTAELNKRATQ</sequence>
<name>A0A0N8HL29_9GAMM</name>
<evidence type="ECO:0000313" key="6">
    <source>
        <dbReference type="Proteomes" id="UP001377972"/>
    </source>
</evidence>
<protein>
    <submittedName>
        <fullName evidence="4">YcxB family protein</fullName>
    </submittedName>
</protein>
<reference evidence="3 5" key="1">
    <citation type="submission" date="2015-09" db="EMBL/GenBank/DDBJ databases">
        <title>Draft Genome Sequence of Pseudoalteromonas lipolytica UCD-48B.</title>
        <authorList>
            <person name="Krusor M."/>
            <person name="Coil D.A."/>
            <person name="Lang J.M."/>
            <person name="Eisen J.A."/>
            <person name="Alexiev A."/>
        </authorList>
    </citation>
    <scope>NUCLEOTIDE SEQUENCE [LARGE SCALE GENOMIC DNA]</scope>
    <source>
        <strain evidence="3 5">UCD-48B</strain>
    </source>
</reference>
<feature type="transmembrane region" description="Helical" evidence="1">
    <location>
        <begin position="32"/>
        <end position="47"/>
    </location>
</feature>
<feature type="domain" description="YcxB-like C-terminal" evidence="2">
    <location>
        <begin position="94"/>
        <end position="148"/>
    </location>
</feature>
<accession>A0A0N8HL29</accession>
<evidence type="ECO:0000313" key="3">
    <source>
        <dbReference type="EMBL" id="KPM85528.1"/>
    </source>
</evidence>
<evidence type="ECO:0000259" key="2">
    <source>
        <dbReference type="Pfam" id="PF14317"/>
    </source>
</evidence>
<keyword evidence="1" id="KW-0812">Transmembrane</keyword>
<keyword evidence="6" id="KW-1185">Reference proteome</keyword>
<proteinExistence type="predicted"/>
<dbReference type="Proteomes" id="UP000050378">
    <property type="component" value="Unassembled WGS sequence"/>
</dbReference>
<dbReference type="Pfam" id="PF14317">
    <property type="entry name" value="YcxB"/>
    <property type="match status" value="1"/>
</dbReference>
<dbReference type="EMBL" id="JAQPZS010000026">
    <property type="protein sequence ID" value="MEJ6498250.1"/>
    <property type="molecule type" value="Genomic_DNA"/>
</dbReference>
<reference evidence="4 6" key="2">
    <citation type="submission" date="2023-01" db="EMBL/GenBank/DDBJ databases">
        <title>Trichodesmium-associated heterotrophic epibiont bacteria.</title>
        <authorList>
            <person name="Cleveland C.S."/>
            <person name="Webb E.A."/>
        </authorList>
    </citation>
    <scope>NUCLEOTIDE SEQUENCE [LARGE SCALE GENOMIC DNA]</scope>
    <source>
        <strain evidence="4 6">USCH2</strain>
    </source>
</reference>
<keyword evidence="1" id="KW-1133">Transmembrane helix</keyword>
<dbReference type="InterPro" id="IPR025588">
    <property type="entry name" value="YcxB-like_C"/>
</dbReference>
<dbReference type="OrthoDB" id="6118195at2"/>
<dbReference type="AlphaFoldDB" id="A0A0N8HL29"/>
<gene>
    <name evidence="3" type="ORF">AOG27_01720</name>
    <name evidence="4" type="ORF">PQI24_19620</name>
</gene>
<evidence type="ECO:0000256" key="1">
    <source>
        <dbReference type="SAM" id="Phobius"/>
    </source>
</evidence>
<comment type="caution">
    <text evidence="3">The sequence shown here is derived from an EMBL/GenBank/DDBJ whole genome shotgun (WGS) entry which is preliminary data.</text>
</comment>
<dbReference type="EMBL" id="LJTC01000001">
    <property type="protein sequence ID" value="KPM85528.1"/>
    <property type="molecule type" value="Genomic_DNA"/>
</dbReference>
<dbReference type="PATRIC" id="fig|570156.3.peg.340"/>